<proteinExistence type="predicted"/>
<sequence>MDQQLQELVVVVVVKVIQLDFPVVVADQVVEVVIVEMQDNQEQQTQVVVLVAEDQDKDQVEQVVLV</sequence>
<organism evidence="1">
    <name type="scientific">uncultured marine virus</name>
    <dbReference type="NCBI Taxonomy" id="186617"/>
    <lineage>
        <taxon>Viruses</taxon>
        <taxon>environmental samples</taxon>
    </lineage>
</organism>
<dbReference type="EMBL" id="KR029606">
    <property type="protein sequence ID" value="AKH48614.1"/>
    <property type="molecule type" value="Genomic_DNA"/>
</dbReference>
<accession>A0A0F7L7S0</accession>
<name>A0A0F7L7S0_9VIRU</name>
<reference evidence="1" key="2">
    <citation type="submission" date="2015-03" db="EMBL/GenBank/DDBJ databases">
        <authorList>
            <person name="Chow C.-E.T."/>
            <person name="Winget D.M."/>
            <person name="White R.A.III."/>
            <person name="Hallam S.J."/>
            <person name="Suttle C.A."/>
        </authorList>
    </citation>
    <scope>NUCLEOTIDE SEQUENCE</scope>
    <source>
        <strain evidence="1">Oxic1_11</strain>
    </source>
</reference>
<reference evidence="1" key="1">
    <citation type="journal article" date="2015" name="Front. Microbiol.">
        <title>Combining genomic sequencing methods to explore viral diversity and reveal potential virus-host interactions.</title>
        <authorList>
            <person name="Chow C.E."/>
            <person name="Winget D.M."/>
            <person name="White R.A.III."/>
            <person name="Hallam S.J."/>
            <person name="Suttle C.A."/>
        </authorList>
    </citation>
    <scope>NUCLEOTIDE SEQUENCE</scope>
    <source>
        <strain evidence="1">Oxic1_11</strain>
    </source>
</reference>
<protein>
    <submittedName>
        <fullName evidence="1">Uncharacterized protein</fullName>
    </submittedName>
</protein>
<evidence type="ECO:0000313" key="1">
    <source>
        <dbReference type="EMBL" id="AKH48614.1"/>
    </source>
</evidence>